<dbReference type="AlphaFoldDB" id="A0AAN6NCH7"/>
<keyword evidence="1" id="KW-0539">Nucleus</keyword>
<dbReference type="PANTHER" id="PTHR37540:SF5">
    <property type="entry name" value="TRANSCRIPTION FACTOR DOMAIN-CONTAINING PROTEIN"/>
    <property type="match status" value="1"/>
</dbReference>
<keyword evidence="4" id="KW-1185">Reference proteome</keyword>
<protein>
    <submittedName>
        <fullName evidence="3">Uncharacterized protein</fullName>
    </submittedName>
</protein>
<evidence type="ECO:0000256" key="2">
    <source>
        <dbReference type="SAM" id="MobiDB-lite"/>
    </source>
</evidence>
<dbReference type="Proteomes" id="UP001303473">
    <property type="component" value="Unassembled WGS sequence"/>
</dbReference>
<feature type="compositionally biased region" description="Low complexity" evidence="2">
    <location>
        <begin position="59"/>
        <end position="73"/>
    </location>
</feature>
<dbReference type="PANTHER" id="PTHR37540">
    <property type="entry name" value="TRANSCRIPTION FACTOR (ACR-2), PUTATIVE-RELATED-RELATED"/>
    <property type="match status" value="1"/>
</dbReference>
<feature type="compositionally biased region" description="Low complexity" evidence="2">
    <location>
        <begin position="80"/>
        <end position="95"/>
    </location>
</feature>
<dbReference type="InterPro" id="IPR021858">
    <property type="entry name" value="Fun_TF"/>
</dbReference>
<dbReference type="Pfam" id="PF11951">
    <property type="entry name" value="Fungal_trans_2"/>
    <property type="match status" value="1"/>
</dbReference>
<dbReference type="EMBL" id="MU853770">
    <property type="protein sequence ID" value="KAK3942915.1"/>
    <property type="molecule type" value="Genomic_DNA"/>
</dbReference>
<evidence type="ECO:0000313" key="4">
    <source>
        <dbReference type="Proteomes" id="UP001303473"/>
    </source>
</evidence>
<reference evidence="4" key="1">
    <citation type="journal article" date="2023" name="Mol. Phylogenet. Evol.">
        <title>Genome-scale phylogeny and comparative genomics of the fungal order Sordariales.</title>
        <authorList>
            <person name="Hensen N."/>
            <person name="Bonometti L."/>
            <person name="Westerberg I."/>
            <person name="Brannstrom I.O."/>
            <person name="Guillou S."/>
            <person name="Cros-Aarteil S."/>
            <person name="Calhoun S."/>
            <person name="Haridas S."/>
            <person name="Kuo A."/>
            <person name="Mondo S."/>
            <person name="Pangilinan J."/>
            <person name="Riley R."/>
            <person name="LaButti K."/>
            <person name="Andreopoulos B."/>
            <person name="Lipzen A."/>
            <person name="Chen C."/>
            <person name="Yan M."/>
            <person name="Daum C."/>
            <person name="Ng V."/>
            <person name="Clum A."/>
            <person name="Steindorff A."/>
            <person name="Ohm R.A."/>
            <person name="Martin F."/>
            <person name="Silar P."/>
            <person name="Natvig D.O."/>
            <person name="Lalanne C."/>
            <person name="Gautier V."/>
            <person name="Ament-Velasquez S.L."/>
            <person name="Kruys A."/>
            <person name="Hutchinson M.I."/>
            <person name="Powell A.J."/>
            <person name="Barry K."/>
            <person name="Miller A.N."/>
            <person name="Grigoriev I.V."/>
            <person name="Debuchy R."/>
            <person name="Gladieux P."/>
            <person name="Hiltunen Thoren M."/>
            <person name="Johannesson H."/>
        </authorList>
    </citation>
    <scope>NUCLEOTIDE SEQUENCE [LARGE SCALE GENOMIC DNA]</scope>
    <source>
        <strain evidence="4">CBS 340.73</strain>
    </source>
</reference>
<organism evidence="3 4">
    <name type="scientific">Diplogelasinospora grovesii</name>
    <dbReference type="NCBI Taxonomy" id="303347"/>
    <lineage>
        <taxon>Eukaryota</taxon>
        <taxon>Fungi</taxon>
        <taxon>Dikarya</taxon>
        <taxon>Ascomycota</taxon>
        <taxon>Pezizomycotina</taxon>
        <taxon>Sordariomycetes</taxon>
        <taxon>Sordariomycetidae</taxon>
        <taxon>Sordariales</taxon>
        <taxon>Diplogelasinosporaceae</taxon>
        <taxon>Diplogelasinospora</taxon>
    </lineage>
</organism>
<evidence type="ECO:0000313" key="3">
    <source>
        <dbReference type="EMBL" id="KAK3942915.1"/>
    </source>
</evidence>
<name>A0AAN6NCH7_9PEZI</name>
<sequence length="505" mass="56324">MSLYKSTGGTGRFQDFAFIHVSHPDDIKERHTQRAVRRGAMAQTAASRRKRPPKPPTVPLHVPSQLPSLLPSSTGSINSPVPLHTTSTPVTPVTPNKDDVEAMSRWLETSMLWRTLPDTTAYPIIQPDTRARELFYFMHGESASIYRPSSFRLEWFAMAMLDQSAYYLSLANAALILNLRRKNLTASCGFEYSEYPESSKYYHICLSQVTRRLGDVMEGVSKGMVTTVLGFICHDSSIGNWTRWKLHMDGLERIIKLRGGLQGLGMAVPLFVFWFDVTGSAVFDTPPRFPIPSQLPQTDITRREGLSQPVRDLLSRLRAAGLNDVSEALIKVMAVANYVNQHACPEFWSDGLGATKLIGPAAHYILSLPRLFNDRTTQPGQVIREMVRLVSLVLLARLKKAFFLITDELNCLTERFRTLSGRMEGVALFPEVRIWAHLIVAVSAEEGGIIILSEAGKKEVRRALGQLDIRTGLEGVEVAKGITWIDAFVTSDMEGRIAAEIDHST</sequence>
<feature type="region of interest" description="Disordered" evidence="2">
    <location>
        <begin position="27"/>
        <end position="97"/>
    </location>
</feature>
<gene>
    <name evidence="3" type="ORF">QBC46DRAFT_379076</name>
</gene>
<accession>A0AAN6NCH7</accession>
<proteinExistence type="predicted"/>
<evidence type="ECO:0000256" key="1">
    <source>
        <dbReference type="ARBA" id="ARBA00023242"/>
    </source>
</evidence>
<comment type="caution">
    <text evidence="3">The sequence shown here is derived from an EMBL/GenBank/DDBJ whole genome shotgun (WGS) entry which is preliminary data.</text>
</comment>